<dbReference type="Proteomes" id="UP001199919">
    <property type="component" value="Unassembled WGS sequence"/>
</dbReference>
<keyword evidence="2" id="KW-1185">Reference proteome</keyword>
<accession>A0ABS8TZV8</accession>
<gene>
    <name evidence="1" type="ORF">LT679_01890</name>
</gene>
<comment type="caution">
    <text evidence="1">The sequence shown here is derived from an EMBL/GenBank/DDBJ whole genome shotgun (WGS) entry which is preliminary data.</text>
</comment>
<dbReference type="RefSeq" id="WP_232175216.1">
    <property type="nucleotide sequence ID" value="NZ_JAJPWV010000001.1"/>
</dbReference>
<evidence type="ECO:0008006" key="3">
    <source>
        <dbReference type="Google" id="ProtNLM"/>
    </source>
</evidence>
<protein>
    <recommendedName>
        <fullName evidence="3">LPS export ABC transporter periplasmic protein LptC</fullName>
    </recommendedName>
</protein>
<evidence type="ECO:0000313" key="1">
    <source>
        <dbReference type="EMBL" id="MCD8739340.1"/>
    </source>
</evidence>
<sequence length="99" mass="10850">MKNKHLLVAALLIAGCGKISHDGIYVSHIEGEYSIVDDTLIIKDSVVINHSGYQKIRNGVLQEKQFKANSWLLKSADAPAMHFSGAQIILGQSTYTKLP</sequence>
<dbReference type="PROSITE" id="PS51257">
    <property type="entry name" value="PROKAR_LIPOPROTEIN"/>
    <property type="match status" value="1"/>
</dbReference>
<name>A0ABS8TZV8_9SPHI</name>
<reference evidence="1 2" key="1">
    <citation type="submission" date="2021-12" db="EMBL/GenBank/DDBJ databases">
        <title>Mucilaginibacter roseus genome.</title>
        <authorList>
            <person name="Ferreira J.R."/>
            <person name="Newman J.D."/>
        </authorList>
    </citation>
    <scope>NUCLEOTIDE SEQUENCE [LARGE SCALE GENOMIC DNA]</scope>
    <source>
        <strain evidence="1 2">LMG 28454</strain>
    </source>
</reference>
<dbReference type="EMBL" id="JAJPWV010000001">
    <property type="protein sequence ID" value="MCD8739340.1"/>
    <property type="molecule type" value="Genomic_DNA"/>
</dbReference>
<organism evidence="1 2">
    <name type="scientific">Mucilaginibacter roseus</name>
    <dbReference type="NCBI Taxonomy" id="1528868"/>
    <lineage>
        <taxon>Bacteria</taxon>
        <taxon>Pseudomonadati</taxon>
        <taxon>Bacteroidota</taxon>
        <taxon>Sphingobacteriia</taxon>
        <taxon>Sphingobacteriales</taxon>
        <taxon>Sphingobacteriaceae</taxon>
        <taxon>Mucilaginibacter</taxon>
    </lineage>
</organism>
<evidence type="ECO:0000313" key="2">
    <source>
        <dbReference type="Proteomes" id="UP001199919"/>
    </source>
</evidence>
<proteinExistence type="predicted"/>